<keyword evidence="3" id="KW-1185">Reference proteome</keyword>
<feature type="transmembrane region" description="Helical" evidence="1">
    <location>
        <begin position="87"/>
        <end position="106"/>
    </location>
</feature>
<feature type="transmembrane region" description="Helical" evidence="1">
    <location>
        <begin position="40"/>
        <end position="57"/>
    </location>
</feature>
<feature type="transmembrane region" description="Helical" evidence="1">
    <location>
        <begin position="12"/>
        <end position="28"/>
    </location>
</feature>
<name>A0ABV8XN91_9DEIO</name>
<feature type="transmembrane region" description="Helical" evidence="1">
    <location>
        <begin position="118"/>
        <end position="135"/>
    </location>
</feature>
<dbReference type="RefSeq" id="WP_380038318.1">
    <property type="nucleotide sequence ID" value="NZ_JBHSEH010000005.1"/>
</dbReference>
<evidence type="ECO:0000256" key="1">
    <source>
        <dbReference type="SAM" id="Phobius"/>
    </source>
</evidence>
<dbReference type="EMBL" id="JBHSEH010000005">
    <property type="protein sequence ID" value="MFC4426188.1"/>
    <property type="molecule type" value="Genomic_DNA"/>
</dbReference>
<comment type="caution">
    <text evidence="2">The sequence shown here is derived from an EMBL/GenBank/DDBJ whole genome shotgun (WGS) entry which is preliminary data.</text>
</comment>
<feature type="transmembrane region" description="Helical" evidence="1">
    <location>
        <begin position="256"/>
        <end position="279"/>
    </location>
</feature>
<evidence type="ECO:0000313" key="2">
    <source>
        <dbReference type="EMBL" id="MFC4426188.1"/>
    </source>
</evidence>
<evidence type="ECO:0000313" key="3">
    <source>
        <dbReference type="Proteomes" id="UP001595998"/>
    </source>
</evidence>
<protein>
    <recommendedName>
        <fullName evidence="4">Vitamin K-dependent gamma-carboxylase-like protein</fullName>
    </recommendedName>
</protein>
<keyword evidence="1" id="KW-0472">Membrane</keyword>
<accession>A0ABV8XN91</accession>
<proteinExistence type="predicted"/>
<reference evidence="3" key="1">
    <citation type="journal article" date="2019" name="Int. J. Syst. Evol. Microbiol.">
        <title>The Global Catalogue of Microorganisms (GCM) 10K type strain sequencing project: providing services to taxonomists for standard genome sequencing and annotation.</title>
        <authorList>
            <consortium name="The Broad Institute Genomics Platform"/>
            <consortium name="The Broad Institute Genome Sequencing Center for Infectious Disease"/>
            <person name="Wu L."/>
            <person name="Ma J."/>
        </authorList>
    </citation>
    <scope>NUCLEOTIDE SEQUENCE [LARGE SCALE GENOMIC DNA]</scope>
    <source>
        <strain evidence="3">CCUG 56029</strain>
    </source>
</reference>
<gene>
    <name evidence="2" type="ORF">ACFOZ9_08170</name>
</gene>
<keyword evidence="1" id="KW-0812">Transmembrane</keyword>
<feature type="transmembrane region" description="Helical" evidence="1">
    <location>
        <begin position="291"/>
        <end position="310"/>
    </location>
</feature>
<organism evidence="2 3">
    <name type="scientific">Deinococcus navajonensis</name>
    <dbReference type="NCBI Taxonomy" id="309884"/>
    <lineage>
        <taxon>Bacteria</taxon>
        <taxon>Thermotogati</taxon>
        <taxon>Deinococcota</taxon>
        <taxon>Deinococci</taxon>
        <taxon>Deinococcales</taxon>
        <taxon>Deinococcaceae</taxon>
        <taxon>Deinococcus</taxon>
    </lineage>
</organism>
<dbReference type="Proteomes" id="UP001595998">
    <property type="component" value="Unassembled WGS sequence"/>
</dbReference>
<evidence type="ECO:0008006" key="4">
    <source>
        <dbReference type="Google" id="ProtNLM"/>
    </source>
</evidence>
<keyword evidence="1" id="KW-1133">Transmembrane helix</keyword>
<feature type="transmembrane region" description="Helical" evidence="1">
    <location>
        <begin position="322"/>
        <end position="340"/>
    </location>
</feature>
<sequence>MAQASYFDTARLTWFARAWAVAALFHLAGNPRDALNTNPALAILTLLLAAAAAATLLRPHDKRPLTALCALVPLHAWQEAPVVGNHWVLYALLSLALLLTACRRALVPMAQWQDFIPTARLTLLIAYGFAAFAKINADFLNPAVSCAVYYHDQLVNSWGLPALQVSGSPGLGRAMALLAMLTELAVFLMVSVPWTRRAGLALAFCFHWLLAMDLDQHFWDFSSVLFAGFLLFLDDAQIACLEAWKDRVTRLPFRPVFLKALVILAGVTIGGLSILPISLSYDDALVEVGHFTWLVYGTTMVLLILGLLFHSDMKWDSHRIPLLLLVIPTLAVLNGLTPYFEIKTGFGWNMYSNLRTVGGYTNHLLLPGTLDLTGKQRDLVYIVNSSNSELNHMKNDEYALTYSEFRKFARRYPEGAVTYKRHGVVQHVQRLGDSPPAQEYMSVLETRLLSFRPVDLQPAERCLPFFNPAR</sequence>
<feature type="transmembrane region" description="Helical" evidence="1">
    <location>
        <begin position="174"/>
        <end position="192"/>
    </location>
</feature>